<protein>
    <recommendedName>
        <fullName evidence="7">Glutamine-dependent NAD(+) synthetase</fullName>
        <ecNumber evidence="7">6.3.5.1</ecNumber>
    </recommendedName>
    <alternativeName>
        <fullName evidence="7">NAD(+) synthase [glutamine-hydrolyzing]</fullName>
    </alternativeName>
</protein>
<dbReference type="SUPFAM" id="SSF56317">
    <property type="entry name" value="Carbon-nitrogen hydrolase"/>
    <property type="match status" value="1"/>
</dbReference>
<dbReference type="UniPathway" id="UPA00253">
    <property type="reaction ID" value="UER00334"/>
</dbReference>
<feature type="domain" description="CN hydrolase" evidence="9">
    <location>
        <begin position="5"/>
        <end position="242"/>
    </location>
</feature>
<evidence type="ECO:0000256" key="4">
    <source>
        <dbReference type="ARBA" id="ARBA00022741"/>
    </source>
</evidence>
<dbReference type="PANTHER" id="PTHR23090">
    <property type="entry name" value="NH 3 /GLUTAMINE-DEPENDENT NAD + SYNTHETASE"/>
    <property type="match status" value="1"/>
</dbReference>
<dbReference type="GO" id="GO:0009435">
    <property type="term" value="P:NAD+ biosynthetic process"/>
    <property type="evidence" value="ECO:0007669"/>
    <property type="project" value="UniProtKB-UniRule"/>
</dbReference>
<proteinExistence type="inferred from homology"/>
<keyword evidence="4 7" id="KW-0547">Nucleotide-binding</keyword>
<comment type="similarity">
    <text evidence="2 7">In the C-terminal section; belongs to the NAD synthetase family.</text>
</comment>
<dbReference type="FunFam" id="3.40.50.620:FF:000106">
    <property type="entry name" value="Glutamine-dependent NAD(+) synthetase"/>
    <property type="match status" value="1"/>
</dbReference>
<dbReference type="GO" id="GO:0004359">
    <property type="term" value="F:glutaminase activity"/>
    <property type="evidence" value="ECO:0007669"/>
    <property type="project" value="InterPro"/>
</dbReference>
<evidence type="ECO:0000256" key="6">
    <source>
        <dbReference type="ARBA" id="ARBA00023027"/>
    </source>
</evidence>
<comment type="pathway">
    <text evidence="1 7">Cofactor biosynthesis; NAD(+) biosynthesis; NAD(+) from deamido-NAD(+) (L-Gln route): step 1/1.</text>
</comment>
<dbReference type="GO" id="GO:0005524">
    <property type="term" value="F:ATP binding"/>
    <property type="evidence" value="ECO:0007669"/>
    <property type="project" value="UniProtKB-UniRule"/>
</dbReference>
<dbReference type="GO" id="GO:0005737">
    <property type="term" value="C:cytoplasm"/>
    <property type="evidence" value="ECO:0007669"/>
    <property type="project" value="InterPro"/>
</dbReference>
<gene>
    <name evidence="10" type="primary">nadE_1</name>
    <name evidence="10" type="ORF">SAE02_01100</name>
</gene>
<keyword evidence="6 7" id="KW-0520">NAD</keyword>
<dbReference type="OrthoDB" id="9760188at2"/>
<dbReference type="PROSITE" id="PS50263">
    <property type="entry name" value="CN_HYDROLASE"/>
    <property type="match status" value="1"/>
</dbReference>
<accession>A0A512DHP1</accession>
<name>A0A512DHP1_9PROT</name>
<organism evidence="10 11">
    <name type="scientific">Skermanella aerolata</name>
    <dbReference type="NCBI Taxonomy" id="393310"/>
    <lineage>
        <taxon>Bacteria</taxon>
        <taxon>Pseudomonadati</taxon>
        <taxon>Pseudomonadota</taxon>
        <taxon>Alphaproteobacteria</taxon>
        <taxon>Rhodospirillales</taxon>
        <taxon>Azospirillaceae</taxon>
        <taxon>Skermanella</taxon>
    </lineage>
</organism>
<sequence length="546" mass="57804">MTDRIAIALAQINPTVGAIAANIGRIRAARAEAAARSSDLVVCPQLSVTGCPLGDLATSSFFLDAVEAAVREFAAETSDGGPAVLLGAPWRSDGKVHDAALLLEAGAIATVRFRHVAPAERTASYSVGPVPGPLNFRGVRFGVLVGDDISTPDVAEALSECGAELLVHLSAVPFAPDTLDRRVGVAVARVTETGLPLLTVNLIGGQDDLVFDGSSFALGADRALKAHAPAFREALLVTRWERGGESWTAREGELAPPPSGNEAVWQALTSGLRDYVNKNGFATVVLGLSGGLDSAVAAAVAVDALGPDRVRPVFLPSPVTTRQSLQDAHEVAELLGCTLEKIVIDPALKAFETMLAPLVAGRDPDVTEENVQPRVRAVTLLQLSNKFGALVLSSLNRSDLYAGFFTLSGDVSNGFAILRDLYKTDIVALAQWRNGALPEGVHGPAGRVVPEYVINRPPCAELKPDRTDVDNLPPYDILDDILRCLIDQDLGTAAILERGHDLITLERVWRMVVRAEYKRRQAPPGVSLGLGKAKRFPITNGFAALS</sequence>
<evidence type="ECO:0000313" key="10">
    <source>
        <dbReference type="EMBL" id="GEO35962.1"/>
    </source>
</evidence>
<dbReference type="AlphaFoldDB" id="A0A512DHP1"/>
<comment type="catalytic activity">
    <reaction evidence="7">
        <text>deamido-NAD(+) + L-glutamine + ATP + H2O = L-glutamate + AMP + diphosphate + NAD(+) + H(+)</text>
        <dbReference type="Rhea" id="RHEA:24384"/>
        <dbReference type="ChEBI" id="CHEBI:15377"/>
        <dbReference type="ChEBI" id="CHEBI:15378"/>
        <dbReference type="ChEBI" id="CHEBI:29985"/>
        <dbReference type="ChEBI" id="CHEBI:30616"/>
        <dbReference type="ChEBI" id="CHEBI:33019"/>
        <dbReference type="ChEBI" id="CHEBI:57540"/>
        <dbReference type="ChEBI" id="CHEBI:58359"/>
        <dbReference type="ChEBI" id="CHEBI:58437"/>
        <dbReference type="ChEBI" id="CHEBI:456215"/>
        <dbReference type="EC" id="6.3.5.1"/>
    </reaction>
</comment>
<dbReference type="InterPro" id="IPR003694">
    <property type="entry name" value="NAD_synthase"/>
</dbReference>
<dbReference type="CDD" id="cd00553">
    <property type="entry name" value="NAD_synthase"/>
    <property type="match status" value="1"/>
</dbReference>
<dbReference type="InterPro" id="IPR036526">
    <property type="entry name" value="C-N_Hydrolase_sf"/>
</dbReference>
<dbReference type="RefSeq" id="WP_044431281.1">
    <property type="nucleotide sequence ID" value="NZ_BJYZ01000001.1"/>
</dbReference>
<evidence type="ECO:0000259" key="9">
    <source>
        <dbReference type="PROSITE" id="PS50263"/>
    </source>
</evidence>
<comment type="caution">
    <text evidence="10">The sequence shown here is derived from an EMBL/GenBank/DDBJ whole genome shotgun (WGS) entry which is preliminary data.</text>
</comment>
<evidence type="ECO:0000256" key="8">
    <source>
        <dbReference type="RuleBase" id="RU003811"/>
    </source>
</evidence>
<dbReference type="SUPFAM" id="SSF52402">
    <property type="entry name" value="Adenine nucleotide alpha hydrolases-like"/>
    <property type="match status" value="1"/>
</dbReference>
<dbReference type="PIRSF" id="PIRSF006630">
    <property type="entry name" value="NADS_GAT"/>
    <property type="match status" value="1"/>
</dbReference>
<dbReference type="EMBL" id="BJYZ01000001">
    <property type="protein sequence ID" value="GEO35962.1"/>
    <property type="molecule type" value="Genomic_DNA"/>
</dbReference>
<evidence type="ECO:0000256" key="3">
    <source>
        <dbReference type="ARBA" id="ARBA00022598"/>
    </source>
</evidence>
<evidence type="ECO:0000313" key="11">
    <source>
        <dbReference type="Proteomes" id="UP000321523"/>
    </source>
</evidence>
<dbReference type="Pfam" id="PF00795">
    <property type="entry name" value="CN_hydrolase"/>
    <property type="match status" value="1"/>
</dbReference>
<keyword evidence="3 7" id="KW-0436">Ligase</keyword>
<dbReference type="NCBIfam" id="NF010588">
    <property type="entry name" value="PRK13981.1"/>
    <property type="match status" value="1"/>
</dbReference>
<dbReference type="Pfam" id="PF02540">
    <property type="entry name" value="NAD_synthase"/>
    <property type="match status" value="1"/>
</dbReference>
<evidence type="ECO:0000256" key="1">
    <source>
        <dbReference type="ARBA" id="ARBA00005188"/>
    </source>
</evidence>
<dbReference type="GO" id="GO:0003952">
    <property type="term" value="F:NAD+ synthase (glutamine-hydrolyzing) activity"/>
    <property type="evidence" value="ECO:0007669"/>
    <property type="project" value="UniProtKB-UniRule"/>
</dbReference>
<dbReference type="InterPro" id="IPR003010">
    <property type="entry name" value="C-N_Hydrolase"/>
</dbReference>
<dbReference type="NCBIfam" id="TIGR00552">
    <property type="entry name" value="nadE"/>
    <property type="match status" value="1"/>
</dbReference>
<evidence type="ECO:0000256" key="2">
    <source>
        <dbReference type="ARBA" id="ARBA00007145"/>
    </source>
</evidence>
<dbReference type="PANTHER" id="PTHR23090:SF9">
    <property type="entry name" value="GLUTAMINE-DEPENDENT NAD(+) SYNTHETASE"/>
    <property type="match status" value="1"/>
</dbReference>
<comment type="similarity">
    <text evidence="8">Belongs to the NAD synthetase family.</text>
</comment>
<dbReference type="Proteomes" id="UP000321523">
    <property type="component" value="Unassembled WGS sequence"/>
</dbReference>
<dbReference type="InterPro" id="IPR022310">
    <property type="entry name" value="NAD/GMP_synthase"/>
</dbReference>
<keyword evidence="5 7" id="KW-0067">ATP-binding</keyword>
<dbReference type="CDD" id="cd07570">
    <property type="entry name" value="GAT_Gln-NAD-synth"/>
    <property type="match status" value="1"/>
</dbReference>
<keyword evidence="11" id="KW-1185">Reference proteome</keyword>
<dbReference type="Gene3D" id="3.60.110.10">
    <property type="entry name" value="Carbon-nitrogen hydrolase"/>
    <property type="match status" value="1"/>
</dbReference>
<evidence type="ECO:0000256" key="7">
    <source>
        <dbReference type="PIRNR" id="PIRNR006630"/>
    </source>
</evidence>
<dbReference type="EC" id="6.3.5.1" evidence="7"/>
<dbReference type="InterPro" id="IPR014729">
    <property type="entry name" value="Rossmann-like_a/b/a_fold"/>
</dbReference>
<dbReference type="InterPro" id="IPR014445">
    <property type="entry name" value="Gln-dep_NAD_synthase"/>
</dbReference>
<reference evidence="10 11" key="1">
    <citation type="submission" date="2019-07" db="EMBL/GenBank/DDBJ databases">
        <title>Whole genome shotgun sequence of Skermanella aerolata NBRC 106429.</title>
        <authorList>
            <person name="Hosoyama A."/>
            <person name="Uohara A."/>
            <person name="Ohji S."/>
            <person name="Ichikawa N."/>
        </authorList>
    </citation>
    <scope>NUCLEOTIDE SEQUENCE [LARGE SCALE GENOMIC DNA]</scope>
    <source>
        <strain evidence="10 11">NBRC 106429</strain>
    </source>
</reference>
<evidence type="ECO:0000256" key="5">
    <source>
        <dbReference type="ARBA" id="ARBA00022840"/>
    </source>
</evidence>
<dbReference type="Gene3D" id="3.40.50.620">
    <property type="entry name" value="HUPs"/>
    <property type="match status" value="1"/>
</dbReference>